<dbReference type="Gene3D" id="3.40.190.150">
    <property type="entry name" value="Bordetella uptake gene, domain 1"/>
    <property type="match status" value="1"/>
</dbReference>
<reference evidence="3 4" key="1">
    <citation type="submission" date="2020-08" db="EMBL/GenBank/DDBJ databases">
        <title>Functional genomics of gut bacteria from endangered species of beetles.</title>
        <authorList>
            <person name="Carlos-Shanley C."/>
        </authorList>
    </citation>
    <scope>NUCLEOTIDE SEQUENCE [LARGE SCALE GENOMIC DNA]</scope>
    <source>
        <strain evidence="3 4">S00198</strain>
    </source>
</reference>
<dbReference type="EMBL" id="JACHLK010000004">
    <property type="protein sequence ID" value="MBB6559760.1"/>
    <property type="molecule type" value="Genomic_DNA"/>
</dbReference>
<dbReference type="PANTHER" id="PTHR42928:SF5">
    <property type="entry name" value="BLR1237 PROTEIN"/>
    <property type="match status" value="1"/>
</dbReference>
<evidence type="ECO:0000256" key="1">
    <source>
        <dbReference type="ARBA" id="ARBA00006987"/>
    </source>
</evidence>
<dbReference type="PANTHER" id="PTHR42928">
    <property type="entry name" value="TRICARBOXYLATE-BINDING PROTEIN"/>
    <property type="match status" value="1"/>
</dbReference>
<dbReference type="Pfam" id="PF03401">
    <property type="entry name" value="TctC"/>
    <property type="match status" value="1"/>
</dbReference>
<sequence length="325" mass="34139">MHKRNTLLRLLAAAATLACAGQVHAQATPGWPNGPVRLITPTPVGVGADAFARLYADRLAKLLSAPVVVENRPGASSTLATDAVAKSPANGQVFLFSTSLPITTVPHLMAKLPYNPEKDLVPVAALFRGGSFIVASPAFSGKSLKDLVSIAKAKPGSINYATYGPASTANLGMELLQDAAGIEMVQIAYKQSAMPDLMGGQLDVGWEPASSALPNVRSGKLRALAYTGDKRSPTLPDVPALSEIYPGLELFTTIAVWAPAGTPAPVLERMRKAFEAASKDPQVVSALHETGNEVLSITPAQMQANLARESQSMERLIKAKKIAIN</sequence>
<dbReference type="InterPro" id="IPR042100">
    <property type="entry name" value="Bug_dom1"/>
</dbReference>
<evidence type="ECO:0000256" key="2">
    <source>
        <dbReference type="SAM" id="SignalP"/>
    </source>
</evidence>
<comment type="similarity">
    <text evidence="1">Belongs to the UPF0065 (bug) family.</text>
</comment>
<proteinExistence type="inferred from homology"/>
<dbReference type="PIRSF" id="PIRSF017082">
    <property type="entry name" value="YflP"/>
    <property type="match status" value="1"/>
</dbReference>
<dbReference type="SUPFAM" id="SSF53850">
    <property type="entry name" value="Periplasmic binding protein-like II"/>
    <property type="match status" value="1"/>
</dbReference>
<gene>
    <name evidence="3" type="ORF">HNP48_002432</name>
</gene>
<feature type="chain" id="PRO_5031434252" evidence="2">
    <location>
        <begin position="26"/>
        <end position="325"/>
    </location>
</feature>
<comment type="caution">
    <text evidence="3">The sequence shown here is derived from an EMBL/GenBank/DDBJ whole genome shotgun (WGS) entry which is preliminary data.</text>
</comment>
<dbReference type="InterPro" id="IPR005064">
    <property type="entry name" value="BUG"/>
</dbReference>
<keyword evidence="3" id="KW-0675">Receptor</keyword>
<keyword evidence="4" id="KW-1185">Reference proteome</keyword>
<feature type="signal peptide" evidence="2">
    <location>
        <begin position="1"/>
        <end position="25"/>
    </location>
</feature>
<accession>A0A7X0PD80</accession>
<organism evidence="3 4">
    <name type="scientific">Acidovorax soli</name>
    <dbReference type="NCBI Taxonomy" id="592050"/>
    <lineage>
        <taxon>Bacteria</taxon>
        <taxon>Pseudomonadati</taxon>
        <taxon>Pseudomonadota</taxon>
        <taxon>Betaproteobacteria</taxon>
        <taxon>Burkholderiales</taxon>
        <taxon>Comamonadaceae</taxon>
        <taxon>Acidovorax</taxon>
    </lineage>
</organism>
<dbReference type="Gene3D" id="3.40.190.10">
    <property type="entry name" value="Periplasmic binding protein-like II"/>
    <property type="match status" value="1"/>
</dbReference>
<evidence type="ECO:0000313" key="4">
    <source>
        <dbReference type="Proteomes" id="UP000575083"/>
    </source>
</evidence>
<dbReference type="Proteomes" id="UP000575083">
    <property type="component" value="Unassembled WGS sequence"/>
</dbReference>
<dbReference type="AlphaFoldDB" id="A0A7X0PD80"/>
<evidence type="ECO:0000313" key="3">
    <source>
        <dbReference type="EMBL" id="MBB6559760.1"/>
    </source>
</evidence>
<name>A0A7X0PD80_9BURK</name>
<protein>
    <submittedName>
        <fullName evidence="3">Tripartite-type tricarboxylate transporter receptor subunit TctC</fullName>
    </submittedName>
</protein>
<keyword evidence="2" id="KW-0732">Signal</keyword>
<dbReference type="RefSeq" id="WP_184857180.1">
    <property type="nucleotide sequence ID" value="NZ_JACHLK010000004.1"/>
</dbReference>